<reference evidence="5 6" key="1">
    <citation type="submission" date="2016-03" db="EMBL/GenBank/DDBJ databases">
        <authorList>
            <consortium name="Pathogen Informatics"/>
        </authorList>
    </citation>
    <scope>NUCLEOTIDE SEQUENCE [LARGE SCALE GENOMIC DNA]</scope>
    <source>
        <strain evidence="5 6">NCTC13364</strain>
    </source>
</reference>
<dbReference type="PANTHER" id="PTHR44051">
    <property type="entry name" value="GLUTATHIONE S-TRANSFERASE-RELATED"/>
    <property type="match status" value="1"/>
</dbReference>
<dbReference type="PROSITE" id="PS50404">
    <property type="entry name" value="GST_NTER"/>
    <property type="match status" value="1"/>
</dbReference>
<dbReference type="InterPro" id="IPR036282">
    <property type="entry name" value="Glutathione-S-Trfase_C_sf"/>
</dbReference>
<dbReference type="InterPro" id="IPR010987">
    <property type="entry name" value="Glutathione-S-Trfase_C-like"/>
</dbReference>
<organism evidence="5 6">
    <name type="scientific">Bordetella ansorpii</name>
    <dbReference type="NCBI Taxonomy" id="288768"/>
    <lineage>
        <taxon>Bacteria</taxon>
        <taxon>Pseudomonadati</taxon>
        <taxon>Pseudomonadota</taxon>
        <taxon>Betaproteobacteria</taxon>
        <taxon>Burkholderiales</taxon>
        <taxon>Alcaligenaceae</taxon>
        <taxon>Bordetella</taxon>
    </lineage>
</organism>
<evidence type="ECO:0000313" key="6">
    <source>
        <dbReference type="Proteomes" id="UP000077037"/>
    </source>
</evidence>
<dbReference type="SUPFAM" id="SSF52833">
    <property type="entry name" value="Thioredoxin-like"/>
    <property type="match status" value="1"/>
</dbReference>
<dbReference type="Gene3D" id="1.20.1050.10">
    <property type="match status" value="1"/>
</dbReference>
<evidence type="ECO:0000259" key="3">
    <source>
        <dbReference type="PROSITE" id="PS50404"/>
    </source>
</evidence>
<name>A0A157Q6A8_9BORD</name>
<evidence type="ECO:0000259" key="4">
    <source>
        <dbReference type="PROSITE" id="PS50405"/>
    </source>
</evidence>
<dbReference type="InterPro" id="IPR040079">
    <property type="entry name" value="Glutathione_S-Trfase"/>
</dbReference>
<dbReference type="InterPro" id="IPR004045">
    <property type="entry name" value="Glutathione_S-Trfase_N"/>
</dbReference>
<dbReference type="CDD" id="cd03047">
    <property type="entry name" value="GST_N_2"/>
    <property type="match status" value="1"/>
</dbReference>
<dbReference type="SFLD" id="SFLDG00358">
    <property type="entry name" value="Main_(cytGST)"/>
    <property type="match status" value="1"/>
</dbReference>
<dbReference type="PANTHER" id="PTHR44051:SF19">
    <property type="entry name" value="DISULFIDE-BOND OXIDOREDUCTASE YFCG"/>
    <property type="match status" value="1"/>
</dbReference>
<proteinExistence type="inferred from homology"/>
<dbReference type="InterPro" id="IPR036249">
    <property type="entry name" value="Thioredoxin-like_sf"/>
</dbReference>
<evidence type="ECO:0000256" key="2">
    <source>
        <dbReference type="ARBA" id="ARBA00022679"/>
    </source>
</evidence>
<dbReference type="Gene3D" id="3.40.30.10">
    <property type="entry name" value="Glutaredoxin"/>
    <property type="match status" value="1"/>
</dbReference>
<dbReference type="SFLD" id="SFLDG01150">
    <property type="entry name" value="Main.1:_Beta-like"/>
    <property type="match status" value="1"/>
</dbReference>
<dbReference type="EMBL" id="FKBS01000017">
    <property type="protein sequence ID" value="SAI41412.1"/>
    <property type="molecule type" value="Genomic_DNA"/>
</dbReference>
<dbReference type="OrthoDB" id="5958450at2"/>
<dbReference type="SUPFAM" id="SSF47616">
    <property type="entry name" value="GST C-terminal domain-like"/>
    <property type="match status" value="1"/>
</dbReference>
<dbReference type="GO" id="GO:0004364">
    <property type="term" value="F:glutathione transferase activity"/>
    <property type="evidence" value="ECO:0007669"/>
    <property type="project" value="UniProtKB-EC"/>
</dbReference>
<protein>
    <submittedName>
        <fullName evidence="5">Glutathione S-transferase</fullName>
        <ecNumber evidence="5">2.5.1.18</ecNumber>
    </submittedName>
</protein>
<gene>
    <name evidence="5" type="primary">gstB_2</name>
    <name evidence="5" type="ORF">SAMEA1982600_03295</name>
</gene>
<dbReference type="AlphaFoldDB" id="A0A157Q6A8"/>
<keyword evidence="2 5" id="KW-0808">Transferase</keyword>
<dbReference type="PROSITE" id="PS50405">
    <property type="entry name" value="GST_CTER"/>
    <property type="match status" value="1"/>
</dbReference>
<dbReference type="FunFam" id="3.40.30.10:FF:000039">
    <property type="entry name" value="Glutathione S-transferase domain"/>
    <property type="match status" value="1"/>
</dbReference>
<dbReference type="SFLD" id="SFLDS00019">
    <property type="entry name" value="Glutathione_Transferase_(cytos"/>
    <property type="match status" value="1"/>
</dbReference>
<feature type="domain" description="GST N-terminal" evidence="3">
    <location>
        <begin position="1"/>
        <end position="81"/>
    </location>
</feature>
<sequence length="206" mass="23189">MLKILGKRSSINVRKVIWTCAELDLPFEQEDWGSGFRDVNTEAFKALNPNAMVPVLIDGDFVLWESNSILRYLANQYGDGKLYPQDARARARVDQWLDWQASDLNRAWSHAFMALVRKSPDHQDPAQIQASLNAWTRFMSILDGRLGETGAYAAGPDFSLADIALGLSVHRWFGTPFDHPRLEAVQAYYQKLASRPAFAAHCAAHP</sequence>
<dbReference type="Proteomes" id="UP000077037">
    <property type="component" value="Unassembled WGS sequence"/>
</dbReference>
<dbReference type="EC" id="2.5.1.18" evidence="5"/>
<evidence type="ECO:0000313" key="5">
    <source>
        <dbReference type="EMBL" id="SAI41412.1"/>
    </source>
</evidence>
<accession>A0A157Q6A8</accession>
<evidence type="ECO:0000256" key="1">
    <source>
        <dbReference type="ARBA" id="ARBA00007409"/>
    </source>
</evidence>
<dbReference type="CDD" id="cd03180">
    <property type="entry name" value="GST_C_2"/>
    <property type="match status" value="1"/>
</dbReference>
<dbReference type="Pfam" id="PF13417">
    <property type="entry name" value="GST_N_3"/>
    <property type="match status" value="1"/>
</dbReference>
<comment type="similarity">
    <text evidence="1">Belongs to the GST superfamily.</text>
</comment>
<dbReference type="RefSeq" id="WP_066415228.1">
    <property type="nucleotide sequence ID" value="NZ_FKBS01000017.1"/>
</dbReference>
<feature type="domain" description="GST C-terminal" evidence="4">
    <location>
        <begin position="86"/>
        <end position="206"/>
    </location>
</feature>